<dbReference type="AlphaFoldDB" id="A0AA38P9T0"/>
<feature type="region of interest" description="Disordered" evidence="1">
    <location>
        <begin position="293"/>
        <end position="319"/>
    </location>
</feature>
<sequence>MSLDKLYDFEKARTSLEMIQKERRKDRKNHIQISDIGKKKGWEANMKVEEFYQPHCWRLVWSDGSDVPHEVVFHMQGVVEGKSLPPFRKSAGSKQKNKIRHTRQWVTISGLGNEAFAKDREGIMEVYALFARIANGLGAIDFKSVNERDAVELGNRLFTPKGEAPGMEWADVEDDVDSTGFIQWVKKNDMGLTYGEENVVRYGEEYTKVTNENGTPVEKKRTADMIPQKFHVGDIVDVGFTIIGVESGRTSPPKAKLLLRTITLVDSSHAQEWIKAKAKTQVMGGQVRKVQMGKREFDDDDVEGTRKRFQHLSTNDEDE</sequence>
<name>A0AA38P9T0_9AGAR</name>
<evidence type="ECO:0000313" key="2">
    <source>
        <dbReference type="EMBL" id="KAJ3838972.1"/>
    </source>
</evidence>
<evidence type="ECO:0000256" key="1">
    <source>
        <dbReference type="SAM" id="MobiDB-lite"/>
    </source>
</evidence>
<gene>
    <name evidence="2" type="ORF">F5878DRAFT_660723</name>
</gene>
<dbReference type="EMBL" id="MU806154">
    <property type="protein sequence ID" value="KAJ3838972.1"/>
    <property type="molecule type" value="Genomic_DNA"/>
</dbReference>
<reference evidence="2" key="1">
    <citation type="submission" date="2022-08" db="EMBL/GenBank/DDBJ databases">
        <authorList>
            <consortium name="DOE Joint Genome Institute"/>
            <person name="Min B."/>
            <person name="Riley R."/>
            <person name="Sierra-Patev S."/>
            <person name="Naranjo-Ortiz M."/>
            <person name="Looney B."/>
            <person name="Konkel Z."/>
            <person name="Slot J.C."/>
            <person name="Sakamoto Y."/>
            <person name="Steenwyk J.L."/>
            <person name="Rokas A."/>
            <person name="Carro J."/>
            <person name="Camarero S."/>
            <person name="Ferreira P."/>
            <person name="Molpeceres G."/>
            <person name="Ruiz-Duenas F.J."/>
            <person name="Serrano A."/>
            <person name="Henrissat B."/>
            <person name="Drula E."/>
            <person name="Hughes K.W."/>
            <person name="Mata J.L."/>
            <person name="Ishikawa N.K."/>
            <person name="Vargas-Isla R."/>
            <person name="Ushijima S."/>
            <person name="Smith C.A."/>
            <person name="Ahrendt S."/>
            <person name="Andreopoulos W."/>
            <person name="He G."/>
            <person name="Labutti K."/>
            <person name="Lipzen A."/>
            <person name="Ng V."/>
            <person name="Sandor L."/>
            <person name="Barry K."/>
            <person name="Martinez A.T."/>
            <person name="Xiao Y."/>
            <person name="Gibbons J.G."/>
            <person name="Terashima K."/>
            <person name="Hibbett D.S."/>
            <person name="Grigoriev I.V."/>
        </authorList>
    </citation>
    <scope>NUCLEOTIDE SEQUENCE</scope>
    <source>
        <strain evidence="2">TFB9207</strain>
    </source>
</reference>
<comment type="caution">
    <text evidence="2">The sequence shown here is derived from an EMBL/GenBank/DDBJ whole genome shotgun (WGS) entry which is preliminary data.</text>
</comment>
<keyword evidence="3" id="KW-1185">Reference proteome</keyword>
<dbReference type="Proteomes" id="UP001163846">
    <property type="component" value="Unassembled WGS sequence"/>
</dbReference>
<organism evidence="2 3">
    <name type="scientific">Lentinula raphanica</name>
    <dbReference type="NCBI Taxonomy" id="153919"/>
    <lineage>
        <taxon>Eukaryota</taxon>
        <taxon>Fungi</taxon>
        <taxon>Dikarya</taxon>
        <taxon>Basidiomycota</taxon>
        <taxon>Agaricomycotina</taxon>
        <taxon>Agaricomycetes</taxon>
        <taxon>Agaricomycetidae</taxon>
        <taxon>Agaricales</taxon>
        <taxon>Marasmiineae</taxon>
        <taxon>Omphalotaceae</taxon>
        <taxon>Lentinula</taxon>
    </lineage>
</organism>
<evidence type="ECO:0000313" key="3">
    <source>
        <dbReference type="Proteomes" id="UP001163846"/>
    </source>
</evidence>
<proteinExistence type="predicted"/>
<protein>
    <submittedName>
        <fullName evidence="2">Uncharacterized protein</fullName>
    </submittedName>
</protein>
<accession>A0AA38P9T0</accession>